<feature type="compositionally biased region" description="Polar residues" evidence="8">
    <location>
        <begin position="1000"/>
        <end position="1015"/>
    </location>
</feature>
<feature type="compositionally biased region" description="Low complexity" evidence="8">
    <location>
        <begin position="2558"/>
        <end position="2573"/>
    </location>
</feature>
<feature type="compositionally biased region" description="Basic and acidic residues" evidence="8">
    <location>
        <begin position="431"/>
        <end position="446"/>
    </location>
</feature>
<feature type="compositionally biased region" description="Polar residues" evidence="8">
    <location>
        <begin position="2038"/>
        <end position="2051"/>
    </location>
</feature>
<dbReference type="InterPro" id="IPR039915">
    <property type="entry name" value="TACC"/>
</dbReference>
<evidence type="ECO:0000256" key="8">
    <source>
        <dbReference type="SAM" id="MobiDB-lite"/>
    </source>
</evidence>
<dbReference type="Proteomes" id="UP001145742">
    <property type="component" value="Unassembled WGS sequence"/>
</dbReference>
<feature type="compositionally biased region" description="Pro residues" evidence="8">
    <location>
        <begin position="2128"/>
        <end position="2139"/>
    </location>
</feature>
<feature type="compositionally biased region" description="Basic and acidic residues" evidence="8">
    <location>
        <begin position="2441"/>
        <end position="2452"/>
    </location>
</feature>
<feature type="compositionally biased region" description="Basic and acidic residues" evidence="8">
    <location>
        <begin position="472"/>
        <end position="503"/>
    </location>
</feature>
<feature type="compositionally biased region" description="Polar residues" evidence="8">
    <location>
        <begin position="2391"/>
        <end position="2404"/>
    </location>
</feature>
<feature type="compositionally biased region" description="Polar residues" evidence="8">
    <location>
        <begin position="2288"/>
        <end position="2297"/>
    </location>
</feature>
<feature type="compositionally biased region" description="Basic and acidic residues" evidence="8">
    <location>
        <begin position="2099"/>
        <end position="2113"/>
    </location>
</feature>
<feature type="region of interest" description="Disordered" evidence="8">
    <location>
        <begin position="2226"/>
        <end position="2258"/>
    </location>
</feature>
<keyword evidence="5 7" id="KW-0175">Coiled coil</keyword>
<evidence type="ECO:0000313" key="11">
    <source>
        <dbReference type="Proteomes" id="UP001145742"/>
    </source>
</evidence>
<feature type="compositionally biased region" description="Polar residues" evidence="8">
    <location>
        <begin position="1287"/>
        <end position="1296"/>
    </location>
</feature>
<evidence type="ECO:0000256" key="3">
    <source>
        <dbReference type="ARBA" id="ARBA00022490"/>
    </source>
</evidence>
<feature type="compositionally biased region" description="Polar residues" evidence="8">
    <location>
        <begin position="1598"/>
        <end position="1618"/>
    </location>
</feature>
<feature type="region of interest" description="Disordered" evidence="8">
    <location>
        <begin position="2002"/>
        <end position="2207"/>
    </location>
</feature>
<sequence>MRNLGKMGDKTPLILSERLQCMDMIIEMSSQEFPNGHKVILIPTSPGAQQNTPQDSELGQAPANGHNSKRSPQDNRAGRSGGQDSSDPLPAAVPLAESITPSVPGATSISNEGISSHSAEELPNLKSSMVSSEVTGQNTILQEQGGQTDCNFLKHSAEARARNLPVSVPLADLAKELVTADVTNSKEKLPTSDYNRALPSPGPVSDKEEGLAHAKSEERGPKCDNTAASCTKNDKKEPRLPSLEPSPPTAITEMQGVPQISLSELGPLWQSEQLGGMREPHVSTFPQGQAAADYFTAQEAEQERGVLEVGQLQAVMQQGRQDTDGGEGLLMKKETLILNYPATGGSDSEKFGAIVNAQSFTEISEVCNLQMGAGTTAKGNEANPALSVSKKKQSEPCTLMSELPSNPPNLSLIPKPEEPSREYVPGNDSQDPLRSETVKTASEKSKSIFQRELQKEDELVSAEHFSVPLSFKQEEEEKSAVTTESPKDEASSNEIIKADDVSRESTTLSETESIISPTKENSLVDKRLLLEEYALNTSLSRSTELYQKEIKADVTGEKYEIRTEDTQVSETSELPEGSRGAGIQLLSSVGSHHQDTENAHLEPNPEEFSLCGNTSTSHAGEEGEGKPLNSESNSKTPEGNSQSLGCKPEQQLSKEKTAGLDDLENKLVAAPQFAGEECPRSSDCFNTEPEGETLGQPDCNRAEKVCLDGAHSSLLLHPGNSNSKQSKQDESWEKAFATETVLESECKAESQEKPESSSKSGETAKMPKLKLDLQGLEELAGTVDCMAVQTKETSQALETKEQNSHTTEVPCCGPEQEPAAALSNAGDGKQNEEKHQSAVKSSMEDKDLALRSEHKSDVPMQAQLEPVAAESHGNTQMAHPETPKAAAGTSGLTAQQVHVEEGGDSYIPANNCPSESGTCSSLEGLEGSGREGQENAGAPTALPQAERTEQLGGVAGGAGWSSNTALEQQKHQSSLTAATGTDDQEHKERAPQPEWPLDLNNHSNIAQIPLNISNNPHKESSVLDPATAQCDSERAKEQDKDNSTAGDVSSNKHRQDTSGVTTLNLRDCNEQNKTDVKAEGNCCSQQNSNKPEQGNNSLISASQHEAACQSNTFCKESDKNEQSGSVCRMEDNTGESCAAAVNTPPGAQDSASATNMSQALPSDTEIAHTSDNSEENDPQISHPETLRKMPLMAKNSENIPTADGETTQKDGNMEISCEDSACVTETSNMKPDKNPGAQGSPSPLQAPREVIPTDKSYKSSCIQKTTEQQPGYCQVAFTALSTQTSALSYPSQQPGNTMDKGPGGESLNKGLEVVECQNTLEGNSSLQVPAGPQVSAHLPPSPRASTGKTANSENSSVGGICVGEKDCPDQSFQNDGDRSFALPETLNVGQRTGNLSLFNSEKLKKEISAIKSKKTKSEVNFKEQQSDSSAESLLALPTPEGKLLSLSSSQEGCNEEIATNICADDKHSKILEKSGNLEKMEELSKENNNITRAGISISEQPAENSGGEHEALTCSSLDIGSSIPDFREHISQIFKKTLHSTLSAELPQLLSENHAGFKQSPVAKDTAELCGAENFSEPNKAGKGAPEGTSEAEGQELSLATETSCKAAQGKSLQQENTVAELPQASFQDTGENRQPSSCLEVVPSLDGATPAECALENLQKPDKPTESSEMEREEGVCAGGVDPESLISLEIKQQEPASFDGAAAENFPAYSDSQQQPPGAVISEGEGQQRQVEDAAATEGNNLITGCDAGPVPSEEDVSLPSEKCRDPKPNEQEKSEYGDADTAKSISDMAASALVPGGSYSHAKLSESFNVSPEENQETHNHSHFTHGITSQNDMQMVQDDAVKRKCLETSENSQDAQQEKEVTMHGLIDYLKNGVSHDDCLQTDSQLESSSMTEGDVKENSGTVLSTANDNKKTGDISGTGTARMLVTGEGDLAINTSTGEQEAELYQPHSPALPVMEQGEHSACADLTVAGHHQSKRCSQHDSSLRDAKENLSPLALTEPESLDLSELQSTAVAGLPTESPPGPGDDTELASPLDTSEQPSAVSAASGNVGPVAAAELTAESTSKPDSCEEVDNQVSEDVPLAAAPGDGVELPAEETKGFTREKKRSSDSEEAFETPESTTPVKAPPSPPQPPPEAAAAAVVAEIAEQEIKPQLPLEDTGLCSEAEPTTDVSHSEPVQESPFRPPSHSFSTVFDEDKPIASSGTYNLDFDNIELVDSLHALGPSSAESKSRDPKANVRRKSTDSVPVSKSTLSRSLSLQASDFDGASFLGNSETLAPSADVYGTGSSSACSTLKRTKKPRPASLKKKQPAKKPLDAPLVKETPQEPSDLGQTACALGEDKGASEAKADSVKPECTEPSKISAEKEEAPPVPEGSNSLDPDSFEGISAFSSGGSKVQNSPPANRKTLPLTTAPEAGEVTPPDTGGQEDPPVKGIAVRLEFDYSEEKGVSEDQQESTPPPKKAGKKPGAKMPLRRPKTKKTVEKLDNAPTTPTKSPTDPNEIPITKGSYTFDIDKWDDPNFNPFSSSTKMQESPKLPQQTYSFEPDTCEDSIDPFKSSSKTANSPSKSPASFEIPASANETNGTEGDNLNKPAKKKKTPLKTMVEDVMSVCSLFDTFRVKKSPKRSPLSDPPSQDPTPLPTPETPPVISTVVHATDEEKLASSVTGQKWTCMTVDLNTDKQDYPQPSDLSTFVNETKFSSPTEELEYGNSYEIEYMEKIGSSVPQDESTPKKQSLYLMFDAQQESPVKSPPMRLSDSTTPCSGSSFEDPEAQQSSGMKIQHPASRVLAASQETHLQSPDKSKQKDLEPMTLGTTPEAIEITSPEDSFVSADALLNRISKKTSICDQPEYLDPDLAEKNPPVFAQKLQIVAKEREVSEWKEKYEESRREVMEMRKIVSEYEKTIAQMIEDEQREKSVSHHTVQQLIVEKEQALADLNSVEKSLADLFRRYEKMKEVLEGFRKNEEVLKKCAQEYLSRVKKEEQRYQALKIHAEEKLDRANAEIAQVRGKAQQEQAAYQASLRKEQLKVDALERTLEQKLNCYFRRKGNLDYSKTLRCAFLWYCGPQIMMEEGKNTILPLVTGGSTLKTLQEGEALQCYTCVGSSDDDCNRQGSQQCPGHADACAVIRGQAIFGGLSKEKKTSTGASVGPATAALFYPDSFQTPATILCDIGIIKCLLVMKFMFMPSSYRDIPKIVVPGLPCKHDRSDPEQTEG</sequence>
<evidence type="ECO:0000256" key="1">
    <source>
        <dbReference type="ARBA" id="ARBA00004245"/>
    </source>
</evidence>
<feature type="compositionally biased region" description="Basic and acidic residues" evidence="8">
    <location>
        <begin position="546"/>
        <end position="565"/>
    </location>
</feature>
<feature type="compositionally biased region" description="Low complexity" evidence="8">
    <location>
        <begin position="2140"/>
        <end position="2149"/>
    </location>
</feature>
<evidence type="ECO:0000256" key="4">
    <source>
        <dbReference type="ARBA" id="ARBA00022553"/>
    </source>
</evidence>
<accession>A0ABQ9D305</accession>
<evidence type="ECO:0000259" key="9">
    <source>
        <dbReference type="Pfam" id="PF05010"/>
    </source>
</evidence>
<feature type="compositionally biased region" description="Basic residues" evidence="8">
    <location>
        <begin position="2298"/>
        <end position="2314"/>
    </location>
</feature>
<feature type="compositionally biased region" description="Basic and acidic residues" evidence="8">
    <location>
        <begin position="1031"/>
        <end position="1042"/>
    </location>
</feature>
<feature type="compositionally biased region" description="Polar residues" evidence="8">
    <location>
        <begin position="125"/>
        <end position="136"/>
    </location>
</feature>
<feature type="region of interest" description="Disordered" evidence="8">
    <location>
        <begin position="1138"/>
        <end position="1159"/>
    </location>
</feature>
<feature type="compositionally biased region" description="Polar residues" evidence="8">
    <location>
        <begin position="1903"/>
        <end position="1912"/>
    </location>
</feature>
<feature type="region of interest" description="Disordered" evidence="8">
    <location>
        <begin position="2744"/>
        <end position="2811"/>
    </location>
</feature>
<feature type="compositionally biased region" description="Polar residues" evidence="8">
    <location>
        <begin position="2490"/>
        <end position="2500"/>
    </location>
</feature>
<feature type="compositionally biased region" description="Polar residues" evidence="8">
    <location>
        <begin position="1149"/>
        <end position="1159"/>
    </location>
</feature>
<dbReference type="PANTHER" id="PTHR13924:SF11">
    <property type="entry name" value="TRANSFORMING ACIDIC COILED-COIL-CONTAINING PROTEIN 2"/>
    <property type="match status" value="1"/>
</dbReference>
<feature type="compositionally biased region" description="Basic and acidic residues" evidence="8">
    <location>
        <begin position="1764"/>
        <end position="1779"/>
    </location>
</feature>
<dbReference type="InterPro" id="IPR045860">
    <property type="entry name" value="Snake_toxin-like_sf"/>
</dbReference>
<feature type="region of interest" description="Disordered" evidence="8">
    <location>
        <begin position="1323"/>
        <end position="1357"/>
    </location>
</feature>
<feature type="compositionally biased region" description="Polar residues" evidence="8">
    <location>
        <begin position="629"/>
        <end position="644"/>
    </location>
</feature>
<dbReference type="Pfam" id="PF25777">
    <property type="entry name" value="Aurora-A_bind_TACC3"/>
    <property type="match status" value="1"/>
</dbReference>
<comment type="subcellular location">
    <subcellularLocation>
        <location evidence="1">Cytoplasm</location>
        <location evidence="1">Cytoskeleton</location>
    </subcellularLocation>
</comment>
<keyword evidence="6" id="KW-0206">Cytoskeleton</keyword>
<name>A0ABQ9D305_9PASS</name>
<proteinExistence type="inferred from homology"/>
<feature type="region of interest" description="Disordered" evidence="8">
    <location>
        <begin position="1569"/>
        <end position="1644"/>
    </location>
</feature>
<feature type="compositionally biased region" description="Polar residues" evidence="8">
    <location>
        <begin position="1343"/>
        <end position="1357"/>
    </location>
</feature>
<feature type="compositionally biased region" description="Polar residues" evidence="8">
    <location>
        <begin position="2757"/>
        <end position="2779"/>
    </location>
</feature>
<reference evidence="10" key="1">
    <citation type="submission" date="2019-10" db="EMBL/GenBank/DDBJ databases">
        <authorList>
            <person name="Soares A.E.R."/>
            <person name="Aleixo A."/>
            <person name="Schneider P."/>
            <person name="Miyaki C.Y."/>
            <person name="Schneider M.P."/>
            <person name="Mello C."/>
            <person name="Vasconcelos A.T.R."/>
        </authorList>
    </citation>
    <scope>NUCLEOTIDE SEQUENCE</scope>
    <source>
        <tissue evidence="10">Muscle</tissue>
    </source>
</reference>
<feature type="compositionally biased region" description="Polar residues" evidence="8">
    <location>
        <begin position="2689"/>
        <end position="2704"/>
    </location>
</feature>
<feature type="compositionally biased region" description="Polar residues" evidence="8">
    <location>
        <begin position="960"/>
        <end position="981"/>
    </location>
</feature>
<feature type="compositionally biased region" description="Low complexity" evidence="8">
    <location>
        <begin position="504"/>
        <end position="513"/>
    </location>
</feature>
<feature type="compositionally biased region" description="Polar residues" evidence="8">
    <location>
        <begin position="2524"/>
        <end position="2544"/>
    </location>
</feature>
<feature type="region of interest" description="Disordered" evidence="8">
    <location>
        <begin position="38"/>
        <end position="136"/>
    </location>
</feature>
<feature type="region of interest" description="Disordered" evidence="8">
    <location>
        <begin position="1888"/>
        <end position="1925"/>
    </location>
</feature>
<feature type="compositionally biased region" description="Basic and acidic residues" evidence="8">
    <location>
        <begin position="652"/>
        <end position="665"/>
    </location>
</feature>
<evidence type="ECO:0000256" key="7">
    <source>
        <dbReference type="SAM" id="Coils"/>
    </source>
</evidence>
<feature type="region of interest" description="Disordered" evidence="8">
    <location>
        <begin position="2684"/>
        <end position="2706"/>
    </location>
</feature>
<feature type="domain" description="Transforming acidic coiled-coil-containing protein C-terminal" evidence="9">
    <location>
        <begin position="2866"/>
        <end position="3039"/>
    </location>
</feature>
<comment type="caution">
    <text evidence="10">The sequence shown here is derived from an EMBL/GenBank/DDBJ whole genome shotgun (WGS) entry which is preliminary data.</text>
</comment>
<dbReference type="InterPro" id="IPR057663">
    <property type="entry name" value="TACC3_Aurora-A_bind"/>
</dbReference>
<feature type="region of interest" description="Disordered" evidence="8">
    <location>
        <begin position="712"/>
        <end position="770"/>
    </location>
</feature>
<keyword evidence="3" id="KW-0963">Cytoplasm</keyword>
<feature type="region of interest" description="Disordered" evidence="8">
    <location>
        <begin position="2270"/>
        <end position="2604"/>
    </location>
</feature>
<protein>
    <submittedName>
        <fullName evidence="10">Transforming acidic coiled-coil-containing protein 2 isoform X2</fullName>
    </submittedName>
</protein>
<feature type="compositionally biased region" description="Polar residues" evidence="8">
    <location>
        <begin position="99"/>
        <end position="117"/>
    </location>
</feature>
<feature type="region of interest" description="Disordered" evidence="8">
    <location>
        <begin position="1287"/>
        <end position="1308"/>
    </location>
</feature>
<keyword evidence="4" id="KW-0597">Phosphoprotein</keyword>
<feature type="region of interest" description="Disordered" evidence="8">
    <location>
        <begin position="541"/>
        <end position="697"/>
    </location>
</feature>
<evidence type="ECO:0000256" key="2">
    <source>
        <dbReference type="ARBA" id="ARBA00009423"/>
    </source>
</evidence>
<feature type="compositionally biased region" description="Basic and acidic residues" evidence="8">
    <location>
        <begin position="829"/>
        <end position="857"/>
    </location>
</feature>
<dbReference type="CDD" id="cd23553">
    <property type="entry name" value="TFP_LU_ECD_Ly6PGE"/>
    <property type="match status" value="1"/>
</dbReference>
<feature type="coiled-coil region" evidence="7">
    <location>
        <begin position="2870"/>
        <end position="3017"/>
    </location>
</feature>
<evidence type="ECO:0000313" key="10">
    <source>
        <dbReference type="EMBL" id="KAJ7410885.1"/>
    </source>
</evidence>
<evidence type="ECO:0000256" key="6">
    <source>
        <dbReference type="ARBA" id="ARBA00023212"/>
    </source>
</evidence>
<feature type="compositionally biased region" description="Low complexity" evidence="8">
    <location>
        <begin position="914"/>
        <end position="925"/>
    </location>
</feature>
<feature type="compositionally biased region" description="Basic and acidic residues" evidence="8">
    <location>
        <begin position="205"/>
        <end position="222"/>
    </location>
</feature>
<feature type="compositionally biased region" description="Polar residues" evidence="8">
    <location>
        <begin position="46"/>
        <end position="57"/>
    </location>
</feature>
<feature type="region of interest" description="Disordered" evidence="8">
    <location>
        <begin position="1193"/>
        <end position="1252"/>
    </location>
</feature>
<dbReference type="SUPFAM" id="SSF57302">
    <property type="entry name" value="Snake toxin-like"/>
    <property type="match status" value="1"/>
</dbReference>
<organism evidence="10 11">
    <name type="scientific">Willisornis vidua</name>
    <name type="common">Xingu scale-backed antbird</name>
    <dbReference type="NCBI Taxonomy" id="1566151"/>
    <lineage>
        <taxon>Eukaryota</taxon>
        <taxon>Metazoa</taxon>
        <taxon>Chordata</taxon>
        <taxon>Craniata</taxon>
        <taxon>Vertebrata</taxon>
        <taxon>Euteleostomi</taxon>
        <taxon>Archelosauria</taxon>
        <taxon>Archosauria</taxon>
        <taxon>Dinosauria</taxon>
        <taxon>Saurischia</taxon>
        <taxon>Theropoda</taxon>
        <taxon>Coelurosauria</taxon>
        <taxon>Aves</taxon>
        <taxon>Neognathae</taxon>
        <taxon>Neoaves</taxon>
        <taxon>Telluraves</taxon>
        <taxon>Australaves</taxon>
        <taxon>Passeriformes</taxon>
        <taxon>Thamnophilidae</taxon>
        <taxon>Willisornis</taxon>
    </lineage>
</organism>
<keyword evidence="11" id="KW-1185">Reference proteome</keyword>
<comment type="similarity">
    <text evidence="2">Belongs to the TACC family.</text>
</comment>
<feature type="compositionally biased region" description="Basic and acidic residues" evidence="8">
    <location>
        <begin position="744"/>
        <end position="756"/>
    </location>
</feature>
<gene>
    <name evidence="10" type="primary">TACC2</name>
    <name evidence="10" type="ORF">WISP_105711</name>
</gene>
<feature type="region of interest" description="Disordered" evidence="8">
    <location>
        <begin position="378"/>
        <end position="521"/>
    </location>
</feature>
<feature type="region of interest" description="Disordered" evidence="8">
    <location>
        <begin position="2622"/>
        <end position="2649"/>
    </location>
</feature>
<dbReference type="PANTHER" id="PTHR13924">
    <property type="entry name" value="TRANSFORMING ACIDIC COILED-COIL CONTAINING PROTEIN 1/2"/>
    <property type="match status" value="1"/>
</dbReference>
<feature type="region of interest" description="Disordered" evidence="8">
    <location>
        <begin position="182"/>
        <end position="250"/>
    </location>
</feature>
<feature type="compositionally biased region" description="Basic and acidic residues" evidence="8">
    <location>
        <begin position="2799"/>
        <end position="2809"/>
    </location>
</feature>
<feature type="compositionally biased region" description="Polar residues" evidence="8">
    <location>
        <begin position="1625"/>
        <end position="1638"/>
    </location>
</feature>
<dbReference type="EMBL" id="WHWB01034379">
    <property type="protein sequence ID" value="KAJ7410885.1"/>
    <property type="molecule type" value="Genomic_DNA"/>
</dbReference>
<feature type="region of interest" description="Disordered" evidence="8">
    <location>
        <begin position="1657"/>
        <end position="1837"/>
    </location>
</feature>
<feature type="compositionally biased region" description="Polar residues" evidence="8">
    <location>
        <begin position="2247"/>
        <end position="2258"/>
    </location>
</feature>
<evidence type="ECO:0000256" key="5">
    <source>
        <dbReference type="ARBA" id="ARBA00023054"/>
    </source>
</evidence>
<feature type="compositionally biased region" description="Polar residues" evidence="8">
    <location>
        <begin position="2580"/>
        <end position="2589"/>
    </location>
</feature>
<feature type="compositionally biased region" description="Basic and acidic residues" evidence="8">
    <location>
        <begin position="2341"/>
        <end position="2371"/>
    </location>
</feature>
<feature type="compositionally biased region" description="Pro residues" evidence="8">
    <location>
        <begin position="2631"/>
        <end position="2647"/>
    </location>
</feature>
<dbReference type="Gene3D" id="1.20.5.1700">
    <property type="match status" value="1"/>
</dbReference>
<dbReference type="InterPro" id="IPR007707">
    <property type="entry name" value="TACC_C"/>
</dbReference>
<feature type="compositionally biased region" description="Basic and acidic residues" evidence="8">
    <location>
        <begin position="1660"/>
        <end position="1676"/>
    </location>
</feature>
<dbReference type="Pfam" id="PF05010">
    <property type="entry name" value="TACC_C"/>
    <property type="match status" value="1"/>
</dbReference>
<feature type="compositionally biased region" description="Basic residues" evidence="8">
    <location>
        <begin position="2464"/>
        <end position="2481"/>
    </location>
</feature>
<feature type="region of interest" description="Disordered" evidence="8">
    <location>
        <begin position="793"/>
        <end position="1067"/>
    </location>
</feature>